<dbReference type="InParanoid" id="A0A2J7Q0F0"/>
<organism evidence="2 3">
    <name type="scientific">Cryptotermes secundus</name>
    <dbReference type="NCBI Taxonomy" id="105785"/>
    <lineage>
        <taxon>Eukaryota</taxon>
        <taxon>Metazoa</taxon>
        <taxon>Ecdysozoa</taxon>
        <taxon>Arthropoda</taxon>
        <taxon>Hexapoda</taxon>
        <taxon>Insecta</taxon>
        <taxon>Pterygota</taxon>
        <taxon>Neoptera</taxon>
        <taxon>Polyneoptera</taxon>
        <taxon>Dictyoptera</taxon>
        <taxon>Blattodea</taxon>
        <taxon>Blattoidea</taxon>
        <taxon>Termitoidae</taxon>
        <taxon>Kalotermitidae</taxon>
        <taxon>Cryptotermitinae</taxon>
        <taxon>Cryptotermes</taxon>
    </lineage>
</organism>
<dbReference type="AlphaFoldDB" id="A0A2J7Q0F0"/>
<feature type="signal peptide" evidence="1">
    <location>
        <begin position="1"/>
        <end position="16"/>
    </location>
</feature>
<sequence>MFRFLLLWSTLRTSDCEHLLDAAIVVSQKPAGLSSLPGSSAHSGSAFWREKDRPVFHSLI</sequence>
<protein>
    <submittedName>
        <fullName evidence="2">Uncharacterized protein</fullName>
    </submittedName>
</protein>
<evidence type="ECO:0000313" key="3">
    <source>
        <dbReference type="Proteomes" id="UP000235965"/>
    </source>
</evidence>
<name>A0A2J7Q0F0_9NEOP</name>
<keyword evidence="1" id="KW-0732">Signal</keyword>
<keyword evidence="3" id="KW-1185">Reference proteome</keyword>
<evidence type="ECO:0000313" key="2">
    <source>
        <dbReference type="EMBL" id="PNF22046.1"/>
    </source>
</evidence>
<feature type="chain" id="PRO_5014476367" evidence="1">
    <location>
        <begin position="17"/>
        <end position="60"/>
    </location>
</feature>
<evidence type="ECO:0000256" key="1">
    <source>
        <dbReference type="SAM" id="SignalP"/>
    </source>
</evidence>
<dbReference type="EMBL" id="NEVH01019969">
    <property type="protein sequence ID" value="PNF22046.1"/>
    <property type="molecule type" value="Genomic_DNA"/>
</dbReference>
<comment type="caution">
    <text evidence="2">The sequence shown here is derived from an EMBL/GenBank/DDBJ whole genome shotgun (WGS) entry which is preliminary data.</text>
</comment>
<reference evidence="2 3" key="1">
    <citation type="submission" date="2017-12" db="EMBL/GenBank/DDBJ databases">
        <title>Hemimetabolous genomes reveal molecular basis of termite eusociality.</title>
        <authorList>
            <person name="Harrison M.C."/>
            <person name="Jongepier E."/>
            <person name="Robertson H.M."/>
            <person name="Arning N."/>
            <person name="Bitard-Feildel T."/>
            <person name="Chao H."/>
            <person name="Childers C.P."/>
            <person name="Dinh H."/>
            <person name="Doddapaneni H."/>
            <person name="Dugan S."/>
            <person name="Gowin J."/>
            <person name="Greiner C."/>
            <person name="Han Y."/>
            <person name="Hu H."/>
            <person name="Hughes D.S.T."/>
            <person name="Huylmans A.-K."/>
            <person name="Kemena C."/>
            <person name="Kremer L.P.M."/>
            <person name="Lee S.L."/>
            <person name="Lopez-Ezquerra A."/>
            <person name="Mallet L."/>
            <person name="Monroy-Kuhn J.M."/>
            <person name="Moser A."/>
            <person name="Murali S.C."/>
            <person name="Muzny D.M."/>
            <person name="Otani S."/>
            <person name="Piulachs M.-D."/>
            <person name="Poelchau M."/>
            <person name="Qu J."/>
            <person name="Schaub F."/>
            <person name="Wada-Katsumata A."/>
            <person name="Worley K.C."/>
            <person name="Xie Q."/>
            <person name="Ylla G."/>
            <person name="Poulsen M."/>
            <person name="Gibbs R.A."/>
            <person name="Schal C."/>
            <person name="Richards S."/>
            <person name="Belles X."/>
            <person name="Korb J."/>
            <person name="Bornberg-Bauer E."/>
        </authorList>
    </citation>
    <scope>NUCLEOTIDE SEQUENCE [LARGE SCALE GENOMIC DNA]</scope>
    <source>
        <tissue evidence="2">Whole body</tissue>
    </source>
</reference>
<dbReference type="Proteomes" id="UP000235965">
    <property type="component" value="Unassembled WGS sequence"/>
</dbReference>
<gene>
    <name evidence="2" type="ORF">B7P43_G09742</name>
</gene>
<proteinExistence type="predicted"/>
<accession>A0A2J7Q0F0</accession>